<dbReference type="PRINTS" id="PR01415">
    <property type="entry name" value="ANKYRIN"/>
</dbReference>
<reference evidence="6" key="1">
    <citation type="submission" date="2020-10" db="EMBL/GenBank/DDBJ databases">
        <title>Unveiling of a novel bifunctional photoreceptor, Dualchrome1, isolated from a cosmopolitan green alga.</title>
        <authorList>
            <person name="Suzuki S."/>
            <person name="Kawachi M."/>
        </authorList>
    </citation>
    <scope>NUCLEOTIDE SEQUENCE</scope>
    <source>
        <strain evidence="6">NIES 2893</strain>
    </source>
</reference>
<feature type="region of interest" description="Disordered" evidence="4">
    <location>
        <begin position="202"/>
        <end position="228"/>
    </location>
</feature>
<dbReference type="SUPFAM" id="SSF48403">
    <property type="entry name" value="Ankyrin repeat"/>
    <property type="match status" value="1"/>
</dbReference>
<dbReference type="EMBL" id="BNJQ01000001">
    <property type="protein sequence ID" value="GHP01582.1"/>
    <property type="molecule type" value="Genomic_DNA"/>
</dbReference>
<dbReference type="PROSITE" id="PS50297">
    <property type="entry name" value="ANK_REP_REGION"/>
    <property type="match status" value="4"/>
</dbReference>
<dbReference type="SMART" id="SM00248">
    <property type="entry name" value="ANK"/>
    <property type="match status" value="6"/>
</dbReference>
<dbReference type="PROSITE" id="PS50088">
    <property type="entry name" value="ANK_REPEAT"/>
    <property type="match status" value="4"/>
</dbReference>
<evidence type="ECO:0000313" key="7">
    <source>
        <dbReference type="Proteomes" id="UP000660262"/>
    </source>
</evidence>
<dbReference type="AlphaFoldDB" id="A0A830H4Y0"/>
<keyword evidence="2 3" id="KW-0040">ANK repeat</keyword>
<feature type="domain" description="Zuotin-like zuotin homology" evidence="5">
    <location>
        <begin position="263"/>
        <end position="367"/>
    </location>
</feature>
<gene>
    <name evidence="6" type="ORF">PPROV_000033800</name>
</gene>
<dbReference type="OrthoDB" id="539213at2759"/>
<name>A0A830H4Y0_9CHLO</name>
<feature type="repeat" description="ANK" evidence="3">
    <location>
        <begin position="637"/>
        <end position="669"/>
    </location>
</feature>
<evidence type="ECO:0000259" key="5">
    <source>
        <dbReference type="Pfam" id="PF21884"/>
    </source>
</evidence>
<sequence length="728" mass="80866">MPGSGSKKAKHRHGSGANDTVVARVSVGKPILVASSSKEPTTTSEQHQEQREESSHTITMPEEDRQRKEEGIDPELFQQEFDRVTAAKVAAASSSLKTAASMLQSPQHQQQLEGDSLLFPTIKEASEKEAKNREFLEGPLETAIQLQRLDKESPSAETKAQLQAAEARIPPDLNLGKMTDLVKDHLSIKDIRIDHADARVVRTSGPSASAARQADARIDPEEGKSLTREFPSSDVFSMSTGPFDVDYFVNTLRREMKNGSAEEFCETFGPSFARLTPCSERVNPPLLGGPDDDEVTVKNFYKFWLDFKSCRPARHINEYNTKEAETREDRRWRERANVKLRKKAKKTEHERIHSFVERVLALDPRAKAFRRAREHKPRQQSAKIPEKLESSHFEEVEMNYSNSSLSSEEGTTRVVAEEEETEEGEGSLWYRERLWRMAHPDGTPPSSACIELPPRGTPARSEAVHAFNAFFRKDRANAQLALSKSRCHMATRHNKPEHLETLITRQREDCNKPDLEGLAPIHIAAREGYDECLRTLIRAKATVDGADNSGQTPIMHAVWNGHAACLKMLIDAGGIRRGSTPWDNSVAGNASVVMRIAVGKNQPECLRMLIVDAGISADILLDQHVFLYFVGIPHIPKGWTPLHLAAMIGHLKCIEILINAGANVDISSSDNRKTPMHIAALNGHATVVQMLIDAGADVNAKDDEGATPMKNAAQNGHKECVKLIIPHV</sequence>
<comment type="caution">
    <text evidence="6">The sequence shown here is derived from an EMBL/GenBank/DDBJ whole genome shotgun (WGS) entry which is preliminary data.</text>
</comment>
<evidence type="ECO:0000256" key="4">
    <source>
        <dbReference type="SAM" id="MobiDB-lite"/>
    </source>
</evidence>
<feature type="compositionally biased region" description="Basic and acidic residues" evidence="4">
    <location>
        <begin position="62"/>
        <end position="71"/>
    </location>
</feature>
<feature type="repeat" description="ANK" evidence="3">
    <location>
        <begin position="549"/>
        <end position="573"/>
    </location>
</feature>
<dbReference type="InterPro" id="IPR054076">
    <property type="entry name" value="ZUO1-like_ZHD"/>
</dbReference>
<dbReference type="PANTHER" id="PTHR24161:SF122">
    <property type="match status" value="1"/>
</dbReference>
<protein>
    <recommendedName>
        <fullName evidence="5">Zuotin-like zuotin homology domain-containing protein</fullName>
    </recommendedName>
</protein>
<dbReference type="Pfam" id="PF21884">
    <property type="entry name" value="ZUO1-like_ZHD"/>
    <property type="match status" value="1"/>
</dbReference>
<dbReference type="PANTHER" id="PTHR24161">
    <property type="entry name" value="ANK_REP_REGION DOMAIN-CONTAINING PROTEIN-RELATED"/>
    <property type="match status" value="1"/>
</dbReference>
<dbReference type="Pfam" id="PF12796">
    <property type="entry name" value="Ank_2"/>
    <property type="match status" value="2"/>
</dbReference>
<feature type="repeat" description="ANK" evidence="3">
    <location>
        <begin position="516"/>
        <end position="548"/>
    </location>
</feature>
<feature type="compositionally biased region" description="Basic and acidic residues" evidence="4">
    <location>
        <begin position="46"/>
        <end position="55"/>
    </location>
</feature>
<proteinExistence type="predicted"/>
<accession>A0A830H4Y0</accession>
<feature type="compositionally biased region" description="Basic and acidic residues" evidence="4">
    <location>
        <begin position="214"/>
        <end position="227"/>
    </location>
</feature>
<keyword evidence="7" id="KW-1185">Reference proteome</keyword>
<dbReference type="InterPro" id="IPR036770">
    <property type="entry name" value="Ankyrin_rpt-contain_sf"/>
</dbReference>
<feature type="repeat" description="ANK" evidence="3">
    <location>
        <begin position="671"/>
        <end position="703"/>
    </location>
</feature>
<evidence type="ECO:0000313" key="6">
    <source>
        <dbReference type="EMBL" id="GHP01582.1"/>
    </source>
</evidence>
<evidence type="ECO:0000256" key="3">
    <source>
        <dbReference type="PROSITE-ProRule" id="PRU00023"/>
    </source>
</evidence>
<organism evidence="6 7">
    <name type="scientific">Pycnococcus provasolii</name>
    <dbReference type="NCBI Taxonomy" id="41880"/>
    <lineage>
        <taxon>Eukaryota</taxon>
        <taxon>Viridiplantae</taxon>
        <taxon>Chlorophyta</taxon>
        <taxon>Pseudoscourfieldiophyceae</taxon>
        <taxon>Pseudoscourfieldiales</taxon>
        <taxon>Pycnococcaceae</taxon>
        <taxon>Pycnococcus</taxon>
    </lineage>
</organism>
<dbReference type="Gene3D" id="1.25.40.20">
    <property type="entry name" value="Ankyrin repeat-containing domain"/>
    <property type="match status" value="2"/>
</dbReference>
<evidence type="ECO:0000256" key="1">
    <source>
        <dbReference type="ARBA" id="ARBA00022737"/>
    </source>
</evidence>
<evidence type="ECO:0000256" key="2">
    <source>
        <dbReference type="ARBA" id="ARBA00023043"/>
    </source>
</evidence>
<dbReference type="InterPro" id="IPR002110">
    <property type="entry name" value="Ankyrin_rpt"/>
</dbReference>
<feature type="region of interest" description="Disordered" evidence="4">
    <location>
        <begin position="399"/>
        <end position="422"/>
    </location>
</feature>
<keyword evidence="1" id="KW-0677">Repeat</keyword>
<dbReference type="Proteomes" id="UP000660262">
    <property type="component" value="Unassembled WGS sequence"/>
</dbReference>
<feature type="region of interest" description="Disordered" evidence="4">
    <location>
        <begin position="1"/>
        <end position="77"/>
    </location>
</feature>